<dbReference type="OrthoDB" id="9812260at2"/>
<dbReference type="NCBIfam" id="TIGR00254">
    <property type="entry name" value="GGDEF"/>
    <property type="match status" value="1"/>
</dbReference>
<feature type="domain" description="GGDEF" evidence="6">
    <location>
        <begin position="277"/>
        <end position="410"/>
    </location>
</feature>
<dbReference type="AlphaFoldDB" id="A0A2T3N1Z2"/>
<evidence type="ECO:0000313" key="8">
    <source>
        <dbReference type="Proteomes" id="UP000240904"/>
    </source>
</evidence>
<dbReference type="Gene3D" id="3.30.70.270">
    <property type="match status" value="1"/>
</dbReference>
<dbReference type="GO" id="GO:0043709">
    <property type="term" value="P:cell adhesion involved in single-species biofilm formation"/>
    <property type="evidence" value="ECO:0007669"/>
    <property type="project" value="TreeGrafter"/>
</dbReference>
<dbReference type="InterPro" id="IPR050469">
    <property type="entry name" value="Diguanylate_Cyclase"/>
</dbReference>
<dbReference type="GO" id="GO:1902201">
    <property type="term" value="P:negative regulation of bacterial-type flagellum-dependent cell motility"/>
    <property type="evidence" value="ECO:0007669"/>
    <property type="project" value="TreeGrafter"/>
</dbReference>
<comment type="caution">
    <text evidence="7">The sequence shown here is derived from an EMBL/GenBank/DDBJ whole genome shotgun (WGS) entry which is preliminary data.</text>
</comment>
<evidence type="ECO:0000259" key="6">
    <source>
        <dbReference type="PROSITE" id="PS50887"/>
    </source>
</evidence>
<dbReference type="PANTHER" id="PTHR45138:SF9">
    <property type="entry name" value="DIGUANYLATE CYCLASE DGCM-RELATED"/>
    <property type="match status" value="1"/>
</dbReference>
<evidence type="ECO:0000256" key="2">
    <source>
        <dbReference type="ARBA" id="ARBA00004533"/>
    </source>
</evidence>
<comment type="cofactor">
    <cofactor evidence="1">
        <name>Mg(2+)</name>
        <dbReference type="ChEBI" id="CHEBI:18420"/>
    </cofactor>
</comment>
<dbReference type="Proteomes" id="UP000240904">
    <property type="component" value="Unassembled WGS sequence"/>
</dbReference>
<dbReference type="FunFam" id="3.30.70.270:FF:000001">
    <property type="entry name" value="Diguanylate cyclase domain protein"/>
    <property type="match status" value="1"/>
</dbReference>
<comment type="catalytic activity">
    <reaction evidence="4">
        <text>2 GTP = 3',3'-c-di-GMP + 2 diphosphate</text>
        <dbReference type="Rhea" id="RHEA:24898"/>
        <dbReference type="ChEBI" id="CHEBI:33019"/>
        <dbReference type="ChEBI" id="CHEBI:37565"/>
        <dbReference type="ChEBI" id="CHEBI:58805"/>
        <dbReference type="EC" id="2.7.7.65"/>
    </reaction>
</comment>
<gene>
    <name evidence="7" type="ORF">C9I89_07435</name>
</gene>
<evidence type="ECO:0000256" key="3">
    <source>
        <dbReference type="ARBA" id="ARBA00012528"/>
    </source>
</evidence>
<comment type="subcellular location">
    <subcellularLocation>
        <location evidence="2">Cell inner membrane</location>
    </subcellularLocation>
</comment>
<dbReference type="CDD" id="cd01949">
    <property type="entry name" value="GGDEF"/>
    <property type="match status" value="1"/>
</dbReference>
<dbReference type="InterPro" id="IPR029151">
    <property type="entry name" value="Sensor-like_sf"/>
</dbReference>
<dbReference type="SMART" id="SM00267">
    <property type="entry name" value="GGDEF"/>
    <property type="match status" value="1"/>
</dbReference>
<evidence type="ECO:0000256" key="5">
    <source>
        <dbReference type="SAM" id="Phobius"/>
    </source>
</evidence>
<dbReference type="PROSITE" id="PS50887">
    <property type="entry name" value="GGDEF"/>
    <property type="match status" value="1"/>
</dbReference>
<feature type="transmembrane region" description="Helical" evidence="5">
    <location>
        <begin position="202"/>
        <end position="226"/>
    </location>
</feature>
<keyword evidence="5" id="KW-0472">Membrane</keyword>
<dbReference type="EMBL" id="PYMC01000003">
    <property type="protein sequence ID" value="PSW06329.1"/>
    <property type="molecule type" value="Genomic_DNA"/>
</dbReference>
<reference evidence="7 8" key="1">
    <citation type="submission" date="2018-03" db="EMBL/GenBank/DDBJ databases">
        <title>Whole genome sequencing of Histamine producing bacteria.</title>
        <authorList>
            <person name="Butler K."/>
        </authorList>
    </citation>
    <scope>NUCLEOTIDE SEQUENCE [LARGE SCALE GENOMIC DNA]</scope>
    <source>
        <strain evidence="7 8">DSM 16190</strain>
    </source>
</reference>
<evidence type="ECO:0000256" key="1">
    <source>
        <dbReference type="ARBA" id="ARBA00001946"/>
    </source>
</evidence>
<accession>A0A2T3N1Z2</accession>
<dbReference type="InterPro" id="IPR043128">
    <property type="entry name" value="Rev_trsase/Diguanyl_cyclase"/>
</dbReference>
<dbReference type="Pfam" id="PF00990">
    <property type="entry name" value="GGDEF"/>
    <property type="match status" value="1"/>
</dbReference>
<dbReference type="SUPFAM" id="SSF103190">
    <property type="entry name" value="Sensory domain-like"/>
    <property type="match status" value="1"/>
</dbReference>
<evidence type="ECO:0000256" key="4">
    <source>
        <dbReference type="ARBA" id="ARBA00034247"/>
    </source>
</evidence>
<protein>
    <recommendedName>
        <fullName evidence="3">diguanylate cyclase</fullName>
        <ecNumber evidence="3">2.7.7.65</ecNumber>
    </recommendedName>
</protein>
<keyword evidence="8" id="KW-1185">Reference proteome</keyword>
<name>A0A2T3N1Z2_9GAMM</name>
<dbReference type="InterPro" id="IPR029787">
    <property type="entry name" value="Nucleotide_cyclase"/>
</dbReference>
<keyword evidence="5" id="KW-0812">Transmembrane</keyword>
<organism evidence="7 8">
    <name type="scientific">Photobacterium lipolyticum</name>
    <dbReference type="NCBI Taxonomy" id="266810"/>
    <lineage>
        <taxon>Bacteria</taxon>
        <taxon>Pseudomonadati</taxon>
        <taxon>Pseudomonadota</taxon>
        <taxon>Gammaproteobacteria</taxon>
        <taxon>Vibrionales</taxon>
        <taxon>Vibrionaceae</taxon>
        <taxon>Photobacterium</taxon>
    </lineage>
</organism>
<sequence>MKIREIVKDRTAYMRNITPFNILRWLSVVMSVSMITTLLLSGFGLYHLYTDYILKHVEQEAVSISRAFLASNHTLLLPPSKKESHQPNIANIDPQKLDEAFHNYLLPFNVIKIKVFSMDGNIIYSSEPSLIGQIDRGNIQLNKALSGYIVSEMKSKDEMVDLENELRFDVDIVETYIPIYNSTGLIVGCFEMYQDITGFQGAVVRGVSLAVSVLIFIFLMVFLVAFKVVNITTKKLILAQNELQALASIDSLTSVYNRHHIFKQLKVESSRVFRDGGDLSIILFDLDFFKNINDCYGHQVGDEVLHEVAKQIQNNVREYDVVGRYGGEEFLVILPNTDKDSAVEVADRVRQSIENNIFESYKQILSITISAGVSVLISSETSIEQIIKRADDALYSAKLNGRNQVMVDSVEVVTEEMTSPVMGGITDFHTD</sequence>
<evidence type="ECO:0000313" key="7">
    <source>
        <dbReference type="EMBL" id="PSW06329.1"/>
    </source>
</evidence>
<dbReference type="SUPFAM" id="SSF55073">
    <property type="entry name" value="Nucleotide cyclase"/>
    <property type="match status" value="1"/>
</dbReference>
<dbReference type="GO" id="GO:0052621">
    <property type="term" value="F:diguanylate cyclase activity"/>
    <property type="evidence" value="ECO:0007669"/>
    <property type="project" value="UniProtKB-EC"/>
</dbReference>
<proteinExistence type="predicted"/>
<keyword evidence="5" id="KW-1133">Transmembrane helix</keyword>
<dbReference type="PANTHER" id="PTHR45138">
    <property type="entry name" value="REGULATORY COMPONENTS OF SENSORY TRANSDUCTION SYSTEM"/>
    <property type="match status" value="1"/>
</dbReference>
<dbReference type="EC" id="2.7.7.65" evidence="3"/>
<dbReference type="GO" id="GO:0005886">
    <property type="term" value="C:plasma membrane"/>
    <property type="evidence" value="ECO:0007669"/>
    <property type="project" value="UniProtKB-SubCell"/>
</dbReference>
<feature type="transmembrane region" description="Helical" evidence="5">
    <location>
        <begin position="21"/>
        <end position="46"/>
    </location>
</feature>
<dbReference type="InterPro" id="IPR000160">
    <property type="entry name" value="GGDEF_dom"/>
</dbReference>